<gene>
    <name evidence="3" type="ORF">HDF10_003237</name>
</gene>
<dbReference type="AlphaFoldDB" id="A0A7W8JC05"/>
<evidence type="ECO:0000313" key="4">
    <source>
        <dbReference type="Proteomes" id="UP000569092"/>
    </source>
</evidence>
<evidence type="ECO:0000313" key="3">
    <source>
        <dbReference type="EMBL" id="MBB5345246.1"/>
    </source>
</evidence>
<keyword evidence="2" id="KW-1133">Transmembrane helix</keyword>
<evidence type="ECO:0000256" key="2">
    <source>
        <dbReference type="SAM" id="Phobius"/>
    </source>
</evidence>
<feature type="transmembrane region" description="Helical" evidence="2">
    <location>
        <begin position="221"/>
        <end position="244"/>
    </location>
</feature>
<organism evidence="3 4">
    <name type="scientific">Tunturiibacter lichenicola</name>
    <dbReference type="NCBI Taxonomy" id="2051959"/>
    <lineage>
        <taxon>Bacteria</taxon>
        <taxon>Pseudomonadati</taxon>
        <taxon>Acidobacteriota</taxon>
        <taxon>Terriglobia</taxon>
        <taxon>Terriglobales</taxon>
        <taxon>Acidobacteriaceae</taxon>
        <taxon>Tunturiibacter</taxon>
    </lineage>
</organism>
<feature type="transmembrane region" description="Helical" evidence="2">
    <location>
        <begin position="87"/>
        <end position="109"/>
    </location>
</feature>
<reference evidence="3 4" key="1">
    <citation type="submission" date="2020-08" db="EMBL/GenBank/DDBJ databases">
        <title>Genomic Encyclopedia of Type Strains, Phase IV (KMG-V): Genome sequencing to study the core and pangenomes of soil and plant-associated prokaryotes.</title>
        <authorList>
            <person name="Whitman W."/>
        </authorList>
    </citation>
    <scope>NUCLEOTIDE SEQUENCE [LARGE SCALE GENOMIC DNA]</scope>
    <source>
        <strain evidence="3 4">M8US30</strain>
    </source>
</reference>
<keyword evidence="2" id="KW-0812">Transmembrane</keyword>
<dbReference type="EMBL" id="JACHDZ010000005">
    <property type="protein sequence ID" value="MBB5345246.1"/>
    <property type="molecule type" value="Genomic_DNA"/>
</dbReference>
<name>A0A7W8JC05_9BACT</name>
<feature type="transmembrane region" description="Helical" evidence="2">
    <location>
        <begin position="156"/>
        <end position="180"/>
    </location>
</feature>
<feature type="transmembrane region" description="Helical" evidence="2">
    <location>
        <begin position="192"/>
        <end position="209"/>
    </location>
</feature>
<keyword evidence="2" id="KW-0472">Membrane</keyword>
<proteinExistence type="predicted"/>
<sequence>MGLGSDRNNRATLTGRYQRIGSSPVSAPLNPSRGIAQPGEEATEKQVVHSSQPRFMKVALWMLIGAMTLSVTLYSEVPLLRQAAERAYLGSILFLIVPHITGGVLALLIGPIQFSSRVRRRYPRFHRALGRIYVTAVFVAAPLAITLSQHRHDPRAIHFVVATSVQACTWMITTLAAFLTARNGHIQQHREWMVRSYAVTLTFVGTRVLQPIPAWNRHSEAGFAIEIIIITFLAILIPDIAFHWRQLTTHRLRPVVLKARNG</sequence>
<feature type="transmembrane region" description="Helical" evidence="2">
    <location>
        <begin position="58"/>
        <end position="75"/>
    </location>
</feature>
<dbReference type="Pfam" id="PF10067">
    <property type="entry name" value="DUF2306"/>
    <property type="match status" value="1"/>
</dbReference>
<feature type="region of interest" description="Disordered" evidence="1">
    <location>
        <begin position="20"/>
        <end position="43"/>
    </location>
</feature>
<feature type="transmembrane region" description="Helical" evidence="2">
    <location>
        <begin position="130"/>
        <end position="150"/>
    </location>
</feature>
<evidence type="ECO:0000256" key="1">
    <source>
        <dbReference type="SAM" id="MobiDB-lite"/>
    </source>
</evidence>
<comment type="caution">
    <text evidence="3">The sequence shown here is derived from an EMBL/GenBank/DDBJ whole genome shotgun (WGS) entry which is preliminary data.</text>
</comment>
<accession>A0A7W8JC05</accession>
<protein>
    <submittedName>
        <fullName evidence="3">Membrane protein</fullName>
    </submittedName>
</protein>
<dbReference type="InterPro" id="IPR018750">
    <property type="entry name" value="DUF2306_membrane"/>
</dbReference>
<dbReference type="Proteomes" id="UP000569092">
    <property type="component" value="Unassembled WGS sequence"/>
</dbReference>